<dbReference type="InterPro" id="IPR005467">
    <property type="entry name" value="His_kinase_dom"/>
</dbReference>
<evidence type="ECO:0000256" key="7">
    <source>
        <dbReference type="ARBA" id="ARBA00023012"/>
    </source>
</evidence>
<dbReference type="PANTHER" id="PTHR43065">
    <property type="entry name" value="SENSOR HISTIDINE KINASE"/>
    <property type="match status" value="1"/>
</dbReference>
<evidence type="ECO:0000256" key="2">
    <source>
        <dbReference type="ARBA" id="ARBA00012438"/>
    </source>
</evidence>
<dbReference type="EMBL" id="JAHHHV010000028">
    <property type="protein sequence ID" value="MBW4465031.1"/>
    <property type="molecule type" value="Genomic_DNA"/>
</dbReference>
<keyword evidence="5" id="KW-0418">Kinase</keyword>
<dbReference type="PROSITE" id="PS50109">
    <property type="entry name" value="HIS_KIN"/>
    <property type="match status" value="1"/>
</dbReference>
<dbReference type="GO" id="GO:0000160">
    <property type="term" value="P:phosphorelay signal transduction system"/>
    <property type="evidence" value="ECO:0007669"/>
    <property type="project" value="UniProtKB-KW"/>
</dbReference>
<gene>
    <name evidence="9" type="ORF">KME07_06280</name>
</gene>
<reference evidence="9" key="2">
    <citation type="journal article" date="2022" name="Microbiol. Resour. Announc.">
        <title>Metagenome Sequencing to Explore Phylogenomics of Terrestrial Cyanobacteria.</title>
        <authorList>
            <person name="Ward R.D."/>
            <person name="Stajich J.E."/>
            <person name="Johansen J.R."/>
            <person name="Huntemann M."/>
            <person name="Clum A."/>
            <person name="Foster B."/>
            <person name="Foster B."/>
            <person name="Roux S."/>
            <person name="Palaniappan K."/>
            <person name="Varghese N."/>
            <person name="Mukherjee S."/>
            <person name="Reddy T.B.K."/>
            <person name="Daum C."/>
            <person name="Copeland A."/>
            <person name="Chen I.A."/>
            <person name="Ivanova N.N."/>
            <person name="Kyrpides N.C."/>
            <person name="Shapiro N."/>
            <person name="Eloe-Fadrosh E.A."/>
            <person name="Pietrasiak N."/>
        </authorList>
    </citation>
    <scope>NUCLEOTIDE SEQUENCE</scope>
    <source>
        <strain evidence="9">GSE-TBD4-15B</strain>
    </source>
</reference>
<evidence type="ECO:0000313" key="9">
    <source>
        <dbReference type="EMBL" id="MBW4465031.1"/>
    </source>
</evidence>
<dbReference type="SUPFAM" id="SSF55874">
    <property type="entry name" value="ATPase domain of HSP90 chaperone/DNA topoisomerase II/histidine kinase"/>
    <property type="match status" value="1"/>
</dbReference>
<evidence type="ECO:0000256" key="3">
    <source>
        <dbReference type="ARBA" id="ARBA00022679"/>
    </source>
</evidence>
<dbReference type="InterPro" id="IPR003594">
    <property type="entry name" value="HATPase_dom"/>
</dbReference>
<feature type="domain" description="Histidine kinase" evidence="8">
    <location>
        <begin position="31"/>
        <end position="97"/>
    </location>
</feature>
<keyword evidence="7" id="KW-0902">Two-component regulatory system</keyword>
<reference evidence="9" key="1">
    <citation type="submission" date="2021-05" db="EMBL/GenBank/DDBJ databases">
        <authorList>
            <person name="Pietrasiak N."/>
            <person name="Ward R."/>
            <person name="Stajich J.E."/>
            <person name="Kurbessoian T."/>
        </authorList>
    </citation>
    <scope>NUCLEOTIDE SEQUENCE</scope>
    <source>
        <strain evidence="9">GSE-TBD4-15B</strain>
    </source>
</reference>
<dbReference type="PRINTS" id="PR00344">
    <property type="entry name" value="BCTRLSENSOR"/>
</dbReference>
<protein>
    <recommendedName>
        <fullName evidence="2">histidine kinase</fullName>
        <ecNumber evidence="2">2.7.13.3</ecNumber>
    </recommendedName>
</protein>
<comment type="caution">
    <text evidence="9">The sequence shown here is derived from an EMBL/GenBank/DDBJ whole genome shotgun (WGS) entry which is preliminary data.</text>
</comment>
<keyword evidence="4" id="KW-0547">Nucleotide-binding</keyword>
<proteinExistence type="predicted"/>
<dbReference type="Gene3D" id="3.30.565.10">
    <property type="entry name" value="Histidine kinase-like ATPase, C-terminal domain"/>
    <property type="match status" value="1"/>
</dbReference>
<dbReference type="GO" id="GO:0005524">
    <property type="term" value="F:ATP binding"/>
    <property type="evidence" value="ECO:0007669"/>
    <property type="project" value="UniProtKB-KW"/>
</dbReference>
<comment type="catalytic activity">
    <reaction evidence="1">
        <text>ATP + protein L-histidine = ADP + protein N-phospho-L-histidine.</text>
        <dbReference type="EC" id="2.7.13.3"/>
    </reaction>
</comment>
<dbReference type="InterPro" id="IPR004358">
    <property type="entry name" value="Sig_transdc_His_kin-like_C"/>
</dbReference>
<keyword evidence="3" id="KW-0808">Transferase</keyword>
<dbReference type="PANTHER" id="PTHR43065:SF46">
    <property type="entry name" value="C4-DICARBOXYLATE TRANSPORT SENSOR PROTEIN DCTB"/>
    <property type="match status" value="1"/>
</dbReference>
<dbReference type="EC" id="2.7.13.3" evidence="2"/>
<keyword evidence="6" id="KW-0067">ATP-binding</keyword>
<organism evidence="9 10">
    <name type="scientific">Pegethrix bostrychoides GSE-TBD4-15B</name>
    <dbReference type="NCBI Taxonomy" id="2839662"/>
    <lineage>
        <taxon>Bacteria</taxon>
        <taxon>Bacillati</taxon>
        <taxon>Cyanobacteriota</taxon>
        <taxon>Cyanophyceae</taxon>
        <taxon>Oculatellales</taxon>
        <taxon>Oculatellaceae</taxon>
        <taxon>Pegethrix</taxon>
    </lineage>
</organism>
<dbReference type="Pfam" id="PF02518">
    <property type="entry name" value="HATPase_c"/>
    <property type="match status" value="1"/>
</dbReference>
<accession>A0A951U447</accession>
<evidence type="ECO:0000256" key="4">
    <source>
        <dbReference type="ARBA" id="ARBA00022741"/>
    </source>
</evidence>
<dbReference type="GO" id="GO:0004673">
    <property type="term" value="F:protein histidine kinase activity"/>
    <property type="evidence" value="ECO:0007669"/>
    <property type="project" value="UniProtKB-EC"/>
</dbReference>
<dbReference type="AlphaFoldDB" id="A0A951U447"/>
<evidence type="ECO:0000256" key="6">
    <source>
        <dbReference type="ARBA" id="ARBA00022840"/>
    </source>
</evidence>
<evidence type="ECO:0000256" key="5">
    <source>
        <dbReference type="ARBA" id="ARBA00022777"/>
    </source>
</evidence>
<sequence>MLNEANIHCNSRWLQGLWCPCCSRNKQGHDVSDTGVGVPPALREQIFEPFFTTRAPKGTGLWLATVFTIVKNHGGFIEFSSQEGKGTQFQLYLPTVSENDAQPTEA</sequence>
<dbReference type="InterPro" id="IPR036890">
    <property type="entry name" value="HATPase_C_sf"/>
</dbReference>
<evidence type="ECO:0000259" key="8">
    <source>
        <dbReference type="PROSITE" id="PS50109"/>
    </source>
</evidence>
<dbReference type="Proteomes" id="UP000707356">
    <property type="component" value="Unassembled WGS sequence"/>
</dbReference>
<name>A0A951U447_9CYAN</name>
<evidence type="ECO:0000313" key="10">
    <source>
        <dbReference type="Proteomes" id="UP000707356"/>
    </source>
</evidence>
<dbReference type="SMART" id="SM00387">
    <property type="entry name" value="HATPase_c"/>
    <property type="match status" value="1"/>
</dbReference>
<evidence type="ECO:0000256" key="1">
    <source>
        <dbReference type="ARBA" id="ARBA00000085"/>
    </source>
</evidence>